<dbReference type="Gene3D" id="3.10.310.70">
    <property type="match status" value="1"/>
</dbReference>
<dbReference type="Gene3D" id="2.30.40.10">
    <property type="entry name" value="Urease, subunit C, domain 1"/>
    <property type="match status" value="1"/>
</dbReference>
<dbReference type="EC" id="3.5.1.91" evidence="2"/>
<keyword evidence="2" id="KW-0378">Hydrolase</keyword>
<protein>
    <submittedName>
        <fullName evidence="2">N-substituted formamide deformylase</fullName>
        <ecNumber evidence="2">3.5.1.91</ecNumber>
    </submittedName>
</protein>
<evidence type="ECO:0000313" key="2">
    <source>
        <dbReference type="EMBL" id="VEU75068.1"/>
    </source>
</evidence>
<feature type="domain" description="Amidohydrolase 3" evidence="1">
    <location>
        <begin position="46"/>
        <end position="510"/>
    </location>
</feature>
<evidence type="ECO:0000259" key="1">
    <source>
        <dbReference type="Pfam" id="PF07969"/>
    </source>
</evidence>
<dbReference type="GO" id="GO:0016810">
    <property type="term" value="F:hydrolase activity, acting on carbon-nitrogen (but not peptide) bonds"/>
    <property type="evidence" value="ECO:0007669"/>
    <property type="project" value="InterPro"/>
</dbReference>
<dbReference type="InterPro" id="IPR011059">
    <property type="entry name" value="Metal-dep_hydrolase_composite"/>
</dbReference>
<accession>A0A449B395</accession>
<organism evidence="2 3">
    <name type="scientific">Mycoplasmopsis citelli</name>
    <dbReference type="NCBI Taxonomy" id="171281"/>
    <lineage>
        <taxon>Bacteria</taxon>
        <taxon>Bacillati</taxon>
        <taxon>Mycoplasmatota</taxon>
        <taxon>Mycoplasmoidales</taxon>
        <taxon>Metamycoplasmataceae</taxon>
        <taxon>Mycoplasmopsis</taxon>
    </lineage>
</organism>
<dbReference type="PANTHER" id="PTHR22642">
    <property type="entry name" value="IMIDAZOLONEPROPIONASE"/>
    <property type="match status" value="1"/>
</dbReference>
<dbReference type="Proteomes" id="UP000290985">
    <property type="component" value="Chromosome"/>
</dbReference>
<dbReference type="SUPFAM" id="SSF51556">
    <property type="entry name" value="Metallo-dependent hydrolases"/>
    <property type="match status" value="1"/>
</dbReference>
<dbReference type="KEGG" id="mcit:NCTC10181_00945"/>
<keyword evidence="3" id="KW-1185">Reference proteome</keyword>
<dbReference type="AlphaFoldDB" id="A0A449B395"/>
<dbReference type="PANTHER" id="PTHR22642:SF2">
    <property type="entry name" value="PROTEIN LONG AFTER FAR-RED 3"/>
    <property type="match status" value="1"/>
</dbReference>
<dbReference type="EMBL" id="LR215036">
    <property type="protein sequence ID" value="VEU75068.1"/>
    <property type="molecule type" value="Genomic_DNA"/>
</dbReference>
<sequence length="518" mass="59794">MKTTAFINGKVYLSNEQFAQAFLLKKDNFLKVGSNKEILSQKPSNIINLEGKVVIPGFIDSHVHFFYSAKYMHYLNISSAKSFADIANLIKQYQSKHNIKQNSVLIGYGLSELNLKESKLPTREDLDHMLEKVALFLWRNDYHSGVYNTKALKRLKAFKKNIIDPGSIIELDEQGWPTGFVREMITWRVDSLMSNSHIKREANYLKDYVKYANSLGLTGIYTCDLRNSTWEQSLEQIQLLKDELSLEVYHQLWLTEPKWLEDFINKKETITLPDNHKLGAIKVFADGTVYSKTAAFDEELAQKFQQKALKPYTENSDFDKYVARINKLGLAITTHAIGNYAIASLIKKYQKVSKTNKARNAIIHASYLDDNLLTQLSQSNIPVAFEMCSINYKFSDQLHESFLPFQSALKKQVHVGMSTDHLVFPLNPLNNIYAALNHPNKEQRVTIYDAIDAYTKGSAYFMNAEKIMGQIQKDYLANFILYEEDIFNLNNFEQLKTIKPFQTWFRGKVVWSKKKEDK</sequence>
<dbReference type="OrthoDB" id="9767366at2"/>
<evidence type="ECO:0000313" key="3">
    <source>
        <dbReference type="Proteomes" id="UP000290985"/>
    </source>
</evidence>
<proteinExistence type="predicted"/>
<dbReference type="Gene3D" id="3.20.20.140">
    <property type="entry name" value="Metal-dependent hydrolases"/>
    <property type="match status" value="1"/>
</dbReference>
<reference evidence="2 3" key="1">
    <citation type="submission" date="2019-01" db="EMBL/GenBank/DDBJ databases">
        <authorList>
            <consortium name="Pathogen Informatics"/>
        </authorList>
    </citation>
    <scope>NUCLEOTIDE SEQUENCE [LARGE SCALE GENOMIC DNA]</scope>
    <source>
        <strain evidence="2 3">NCTC10181</strain>
    </source>
</reference>
<dbReference type="RefSeq" id="WP_129725889.1">
    <property type="nucleotide sequence ID" value="NZ_LR215036.1"/>
</dbReference>
<dbReference type="InterPro" id="IPR013108">
    <property type="entry name" value="Amidohydro_3"/>
</dbReference>
<gene>
    <name evidence="2" type="primary">nfdA</name>
    <name evidence="2" type="ORF">NCTC10181_00945</name>
</gene>
<dbReference type="InterPro" id="IPR032466">
    <property type="entry name" value="Metal_Hydrolase"/>
</dbReference>
<name>A0A449B395_9BACT</name>
<dbReference type="SUPFAM" id="SSF51338">
    <property type="entry name" value="Composite domain of metallo-dependent hydrolases"/>
    <property type="match status" value="1"/>
</dbReference>
<dbReference type="Pfam" id="PF07969">
    <property type="entry name" value="Amidohydro_3"/>
    <property type="match status" value="1"/>
</dbReference>